<dbReference type="AlphaFoldDB" id="X6MW08"/>
<feature type="compositionally biased region" description="Basic and acidic residues" evidence="1">
    <location>
        <begin position="264"/>
        <end position="273"/>
    </location>
</feature>
<accession>X6MW08</accession>
<feature type="region of interest" description="Disordered" evidence="1">
    <location>
        <begin position="128"/>
        <end position="148"/>
    </location>
</feature>
<protein>
    <submittedName>
        <fullName evidence="2">Uncharacterized protein</fullName>
    </submittedName>
</protein>
<evidence type="ECO:0000256" key="1">
    <source>
        <dbReference type="SAM" id="MobiDB-lite"/>
    </source>
</evidence>
<proteinExistence type="predicted"/>
<name>X6MW08_RETFI</name>
<comment type="caution">
    <text evidence="2">The sequence shown here is derived from an EMBL/GenBank/DDBJ whole genome shotgun (WGS) entry which is preliminary data.</text>
</comment>
<keyword evidence="3" id="KW-1185">Reference proteome</keyword>
<dbReference type="EMBL" id="ASPP01016228">
    <property type="protein sequence ID" value="ETO17647.1"/>
    <property type="molecule type" value="Genomic_DNA"/>
</dbReference>
<gene>
    <name evidence="2" type="ORF">RFI_19672</name>
</gene>
<feature type="region of interest" description="Disordered" evidence="1">
    <location>
        <begin position="261"/>
        <end position="285"/>
    </location>
</feature>
<evidence type="ECO:0000313" key="2">
    <source>
        <dbReference type="EMBL" id="ETO17647.1"/>
    </source>
</evidence>
<dbReference type="Proteomes" id="UP000023152">
    <property type="component" value="Unassembled WGS sequence"/>
</dbReference>
<feature type="region of interest" description="Disordered" evidence="1">
    <location>
        <begin position="315"/>
        <end position="334"/>
    </location>
</feature>
<organism evidence="2 3">
    <name type="scientific">Reticulomyxa filosa</name>
    <dbReference type="NCBI Taxonomy" id="46433"/>
    <lineage>
        <taxon>Eukaryota</taxon>
        <taxon>Sar</taxon>
        <taxon>Rhizaria</taxon>
        <taxon>Retaria</taxon>
        <taxon>Foraminifera</taxon>
        <taxon>Monothalamids</taxon>
        <taxon>Reticulomyxidae</taxon>
        <taxon>Reticulomyxa</taxon>
    </lineage>
</organism>
<reference evidence="2 3" key="1">
    <citation type="journal article" date="2013" name="Curr. Biol.">
        <title>The Genome of the Foraminiferan Reticulomyxa filosa.</title>
        <authorList>
            <person name="Glockner G."/>
            <person name="Hulsmann N."/>
            <person name="Schleicher M."/>
            <person name="Noegel A.A."/>
            <person name="Eichinger L."/>
            <person name="Gallinger C."/>
            <person name="Pawlowski J."/>
            <person name="Sierra R."/>
            <person name="Euteneuer U."/>
            <person name="Pillet L."/>
            <person name="Moustafa A."/>
            <person name="Platzer M."/>
            <person name="Groth M."/>
            <person name="Szafranski K."/>
            <person name="Schliwa M."/>
        </authorList>
    </citation>
    <scope>NUCLEOTIDE SEQUENCE [LARGE SCALE GENOMIC DNA]</scope>
</reference>
<evidence type="ECO:0000313" key="3">
    <source>
        <dbReference type="Proteomes" id="UP000023152"/>
    </source>
</evidence>
<sequence length="342" mass="39345">MIENVCKFSFVLSFFFETTSNLFIMLSVFNGFHIKSNWDIFPKQPRLTELKFWLFPWWKPMMGIILHEQIVDISWHGMPGVLTQTFNFDLLKQYEYLKKSLQSDIVNTVVLLECSQYTTLLSHRQNSESNCKKTPESVSTDESTSEGEEMCWISEDYETIVSESMDNSEEKMRVDLSILSCCLECFQSKAQGHPNVAIDEFAVFLEYHFHYNTVVAIPALQSVQGDCLLTVEMFATYESLTKGCTYKKKKKKKVSLFRSTFPKKSKDKEKEADSNGNMQITRKADGSIGPEKDLIAREIEELFLSDNEDDLDYNYACDGHNAPPNDTDHNPTFPSKLALSLF</sequence>